<keyword evidence="2" id="KW-1185">Reference proteome</keyword>
<evidence type="ECO:0000313" key="1">
    <source>
        <dbReference type="EMBL" id="KAG7168370.1"/>
    </source>
</evidence>
<dbReference type="AlphaFoldDB" id="A0A8J5K7J5"/>
<sequence>RQIHTLENLRWSNWSSSHLAHKPRQFYWMMVAMISGNLSWDDPDVDPSDGSTPELTPWRWLPSWKIHKSDPCAWGPSCQFNFIRQFTIETLACLMHMDLSHYKRTVRIDGIE</sequence>
<proteinExistence type="predicted"/>
<evidence type="ECO:0000313" key="2">
    <source>
        <dbReference type="Proteomes" id="UP000747542"/>
    </source>
</evidence>
<accession>A0A8J5K7J5</accession>
<comment type="caution">
    <text evidence="1">The sequence shown here is derived from an EMBL/GenBank/DDBJ whole genome shotgun (WGS) entry which is preliminary data.</text>
</comment>
<feature type="non-terminal residue" evidence="1">
    <location>
        <position position="112"/>
    </location>
</feature>
<name>A0A8J5K7J5_HOMAM</name>
<dbReference type="Proteomes" id="UP000747542">
    <property type="component" value="Unassembled WGS sequence"/>
</dbReference>
<dbReference type="EMBL" id="JAHLQT010020073">
    <property type="protein sequence ID" value="KAG7168370.1"/>
    <property type="molecule type" value="Genomic_DNA"/>
</dbReference>
<protein>
    <submittedName>
        <fullName evidence="1">Uncharacterized protein</fullName>
    </submittedName>
</protein>
<gene>
    <name evidence="1" type="ORF">Hamer_G002398</name>
</gene>
<organism evidence="1 2">
    <name type="scientific">Homarus americanus</name>
    <name type="common">American lobster</name>
    <dbReference type="NCBI Taxonomy" id="6706"/>
    <lineage>
        <taxon>Eukaryota</taxon>
        <taxon>Metazoa</taxon>
        <taxon>Ecdysozoa</taxon>
        <taxon>Arthropoda</taxon>
        <taxon>Crustacea</taxon>
        <taxon>Multicrustacea</taxon>
        <taxon>Malacostraca</taxon>
        <taxon>Eumalacostraca</taxon>
        <taxon>Eucarida</taxon>
        <taxon>Decapoda</taxon>
        <taxon>Pleocyemata</taxon>
        <taxon>Astacidea</taxon>
        <taxon>Nephropoidea</taxon>
        <taxon>Nephropidae</taxon>
        <taxon>Homarus</taxon>
    </lineage>
</organism>
<reference evidence="1" key="1">
    <citation type="journal article" date="2021" name="Sci. Adv.">
        <title>The American lobster genome reveals insights on longevity, neural, and immune adaptations.</title>
        <authorList>
            <person name="Polinski J.M."/>
            <person name="Zimin A.V."/>
            <person name="Clark K.F."/>
            <person name="Kohn A.B."/>
            <person name="Sadowski N."/>
            <person name="Timp W."/>
            <person name="Ptitsyn A."/>
            <person name="Khanna P."/>
            <person name="Romanova D.Y."/>
            <person name="Williams P."/>
            <person name="Greenwood S.J."/>
            <person name="Moroz L.L."/>
            <person name="Walt D.R."/>
            <person name="Bodnar A.G."/>
        </authorList>
    </citation>
    <scope>NUCLEOTIDE SEQUENCE</scope>
    <source>
        <strain evidence="1">GMGI-L3</strain>
    </source>
</reference>